<keyword evidence="8" id="KW-0902">Two-component regulatory system</keyword>
<dbReference type="SUPFAM" id="SSF55874">
    <property type="entry name" value="ATPase domain of HSP90 chaperone/DNA topoisomerase II/histidine kinase"/>
    <property type="match status" value="1"/>
</dbReference>
<dbReference type="Gene3D" id="3.30.565.10">
    <property type="entry name" value="Histidine kinase-like ATPase, C-terminal domain"/>
    <property type="match status" value="1"/>
</dbReference>
<keyword evidence="9" id="KW-0472">Membrane</keyword>
<feature type="transmembrane region" description="Helical" evidence="9">
    <location>
        <begin position="38"/>
        <end position="59"/>
    </location>
</feature>
<gene>
    <name evidence="11" type="ORF">FCK90_12820</name>
</gene>
<evidence type="ECO:0000313" key="12">
    <source>
        <dbReference type="Proteomes" id="UP000325957"/>
    </source>
</evidence>
<evidence type="ECO:0000259" key="10">
    <source>
        <dbReference type="Pfam" id="PF07730"/>
    </source>
</evidence>
<dbReference type="GO" id="GO:0046983">
    <property type="term" value="F:protein dimerization activity"/>
    <property type="evidence" value="ECO:0007669"/>
    <property type="project" value="InterPro"/>
</dbReference>
<keyword evidence="9" id="KW-0812">Transmembrane</keyword>
<feature type="domain" description="Signal transduction histidine kinase subgroup 3 dimerisation and phosphoacceptor" evidence="10">
    <location>
        <begin position="173"/>
        <end position="238"/>
    </location>
</feature>
<keyword evidence="12" id="KW-1185">Reference proteome</keyword>
<evidence type="ECO:0000256" key="4">
    <source>
        <dbReference type="ARBA" id="ARBA00022679"/>
    </source>
</evidence>
<dbReference type="GO" id="GO:0005524">
    <property type="term" value="F:ATP binding"/>
    <property type="evidence" value="ECO:0007669"/>
    <property type="project" value="UniProtKB-KW"/>
</dbReference>
<evidence type="ECO:0000256" key="3">
    <source>
        <dbReference type="ARBA" id="ARBA00022553"/>
    </source>
</evidence>
<dbReference type="PANTHER" id="PTHR24421">
    <property type="entry name" value="NITRATE/NITRITE SENSOR PROTEIN NARX-RELATED"/>
    <property type="match status" value="1"/>
</dbReference>
<dbReference type="CDD" id="cd16917">
    <property type="entry name" value="HATPase_UhpB-NarQ-NarX-like"/>
    <property type="match status" value="1"/>
</dbReference>
<dbReference type="GO" id="GO:0016020">
    <property type="term" value="C:membrane"/>
    <property type="evidence" value="ECO:0007669"/>
    <property type="project" value="InterPro"/>
</dbReference>
<feature type="transmembrane region" description="Helical" evidence="9">
    <location>
        <begin position="123"/>
        <end position="143"/>
    </location>
</feature>
<dbReference type="Pfam" id="PF07730">
    <property type="entry name" value="HisKA_3"/>
    <property type="match status" value="1"/>
</dbReference>
<organism evidence="11 12">
    <name type="scientific">Kocuria coralli</name>
    <dbReference type="NCBI Taxonomy" id="1461025"/>
    <lineage>
        <taxon>Bacteria</taxon>
        <taxon>Bacillati</taxon>
        <taxon>Actinomycetota</taxon>
        <taxon>Actinomycetes</taxon>
        <taxon>Micrococcales</taxon>
        <taxon>Micrococcaceae</taxon>
        <taxon>Kocuria</taxon>
    </lineage>
</organism>
<evidence type="ECO:0000256" key="6">
    <source>
        <dbReference type="ARBA" id="ARBA00022777"/>
    </source>
</evidence>
<dbReference type="InterPro" id="IPR036890">
    <property type="entry name" value="HATPase_C_sf"/>
</dbReference>
<reference evidence="11 12" key="1">
    <citation type="submission" date="2019-05" db="EMBL/GenBank/DDBJ databases">
        <title>Kocuria coralli sp. nov., a novel actinobacterium isolated from coral reef seawater.</title>
        <authorList>
            <person name="Li J."/>
        </authorList>
    </citation>
    <scope>NUCLEOTIDE SEQUENCE [LARGE SCALE GENOMIC DNA]</scope>
    <source>
        <strain evidence="11 12">SCSIO 13007</strain>
    </source>
</reference>
<dbReference type="Proteomes" id="UP000325957">
    <property type="component" value="Unassembled WGS sequence"/>
</dbReference>
<keyword evidence="7" id="KW-0067">ATP-binding</keyword>
<dbReference type="PANTHER" id="PTHR24421:SF10">
    <property type="entry name" value="NITRATE_NITRITE SENSOR PROTEIN NARQ"/>
    <property type="match status" value="1"/>
</dbReference>
<evidence type="ECO:0000256" key="7">
    <source>
        <dbReference type="ARBA" id="ARBA00022840"/>
    </source>
</evidence>
<dbReference type="OrthoDB" id="227596at2"/>
<keyword evidence="9" id="KW-1133">Transmembrane helix</keyword>
<evidence type="ECO:0000256" key="9">
    <source>
        <dbReference type="SAM" id="Phobius"/>
    </source>
</evidence>
<keyword evidence="5" id="KW-0547">Nucleotide-binding</keyword>
<comment type="catalytic activity">
    <reaction evidence="1">
        <text>ATP + protein L-histidine = ADP + protein N-phospho-L-histidine.</text>
        <dbReference type="EC" id="2.7.13.3"/>
    </reaction>
</comment>
<accession>A0A5J5KWM5</accession>
<protein>
    <recommendedName>
        <fullName evidence="2">histidine kinase</fullName>
        <ecNumber evidence="2">2.7.13.3</ecNumber>
    </recommendedName>
</protein>
<proteinExistence type="predicted"/>
<evidence type="ECO:0000313" key="11">
    <source>
        <dbReference type="EMBL" id="KAA9393315.1"/>
    </source>
</evidence>
<evidence type="ECO:0000256" key="2">
    <source>
        <dbReference type="ARBA" id="ARBA00012438"/>
    </source>
</evidence>
<comment type="caution">
    <text evidence="11">The sequence shown here is derived from an EMBL/GenBank/DDBJ whole genome shotgun (WGS) entry which is preliminary data.</text>
</comment>
<dbReference type="InterPro" id="IPR050482">
    <property type="entry name" value="Sensor_HK_TwoCompSys"/>
</dbReference>
<dbReference type="GO" id="GO:0000155">
    <property type="term" value="F:phosphorelay sensor kinase activity"/>
    <property type="evidence" value="ECO:0007669"/>
    <property type="project" value="InterPro"/>
</dbReference>
<sequence length="388" mass="40368">MMAMVLREDPAGDAPAVTALALSSTTATVSLQSLTLLWLARAPGVSLLIAAGLPVILAFLVPNELYSTTAVPVAVAAFSAGLRMPFRRVRRSAAGAAMLLGAGQVANNFGSGRSDPFAVLLESLAQAVIVVGLPLVPAMAIAAQRTVRAAQSETITALRRERDAQVGEAIALERAAMARELHDIAAHHLSGISLMASAVARQVESDPGGARAGAMQIREQSTAILQDLRRLVGLLRSETDGESSVKTLAALPALVESAERTSGTVLLDLRLADDRDPWRGIGPLAQLAAYRMVQESLTNAARHAPGAARTVVVDDTDPRHLLLSVGNASSPASLRSVDGTGFGLIGMRERATLVGGAFEAGPTPGNGWKTLMTIPRDSGHRDAQEASP</sequence>
<keyword evidence="4" id="KW-0808">Transferase</keyword>
<dbReference type="EC" id="2.7.13.3" evidence="2"/>
<keyword evidence="3" id="KW-0597">Phosphoprotein</keyword>
<evidence type="ECO:0000256" key="5">
    <source>
        <dbReference type="ARBA" id="ARBA00022741"/>
    </source>
</evidence>
<name>A0A5J5KWM5_9MICC</name>
<evidence type="ECO:0000256" key="8">
    <source>
        <dbReference type="ARBA" id="ARBA00023012"/>
    </source>
</evidence>
<evidence type="ECO:0000256" key="1">
    <source>
        <dbReference type="ARBA" id="ARBA00000085"/>
    </source>
</evidence>
<dbReference type="EMBL" id="SZWF01000022">
    <property type="protein sequence ID" value="KAA9393315.1"/>
    <property type="molecule type" value="Genomic_DNA"/>
</dbReference>
<dbReference type="InterPro" id="IPR011712">
    <property type="entry name" value="Sig_transdc_His_kin_sub3_dim/P"/>
</dbReference>
<keyword evidence="6 11" id="KW-0418">Kinase</keyword>
<feature type="transmembrane region" description="Helical" evidence="9">
    <location>
        <begin position="65"/>
        <end position="82"/>
    </location>
</feature>
<dbReference type="AlphaFoldDB" id="A0A5J5KWM5"/>
<dbReference type="Gene3D" id="1.20.5.1930">
    <property type="match status" value="1"/>
</dbReference>